<dbReference type="InterPro" id="IPR008030">
    <property type="entry name" value="NmrA-like"/>
</dbReference>
<accession>A0A8H2VLW2</accession>
<reference evidence="4" key="1">
    <citation type="submission" date="2020-10" db="EMBL/GenBank/DDBJ databases">
        <authorList>
            <person name="Kusch S."/>
        </authorList>
    </citation>
    <scope>NUCLEOTIDE SEQUENCE</scope>
    <source>
        <strain evidence="4">SwB9</strain>
    </source>
</reference>
<protein>
    <submittedName>
        <fullName evidence="4">44a40388-f8df-42cb-8025-c6e663934b59</fullName>
    </submittedName>
</protein>
<dbReference type="PANTHER" id="PTHR47706">
    <property type="entry name" value="NMRA-LIKE FAMILY PROTEIN"/>
    <property type="match status" value="1"/>
</dbReference>
<evidence type="ECO:0000313" key="4">
    <source>
        <dbReference type="EMBL" id="CAD6440179.1"/>
    </source>
</evidence>
<evidence type="ECO:0000259" key="3">
    <source>
        <dbReference type="Pfam" id="PF05368"/>
    </source>
</evidence>
<gene>
    <name evidence="4" type="ORF">SCLTRI_LOCUS785</name>
</gene>
<keyword evidence="2" id="KW-0560">Oxidoreductase</keyword>
<dbReference type="Proteomes" id="UP000624404">
    <property type="component" value="Unassembled WGS sequence"/>
</dbReference>
<dbReference type="GO" id="GO:0016491">
    <property type="term" value="F:oxidoreductase activity"/>
    <property type="evidence" value="ECO:0007669"/>
    <property type="project" value="UniProtKB-KW"/>
</dbReference>
<evidence type="ECO:0000256" key="2">
    <source>
        <dbReference type="ARBA" id="ARBA00023002"/>
    </source>
</evidence>
<proteinExistence type="predicted"/>
<dbReference type="EMBL" id="CAJHIA010000002">
    <property type="protein sequence ID" value="CAD6440179.1"/>
    <property type="molecule type" value="Genomic_DNA"/>
</dbReference>
<dbReference type="AlphaFoldDB" id="A0A8H2VLW2"/>
<comment type="caution">
    <text evidence="4">The sequence shown here is derived from an EMBL/GenBank/DDBJ whole genome shotgun (WGS) entry which is preliminary data.</text>
</comment>
<keyword evidence="1" id="KW-0521">NADP</keyword>
<dbReference type="OrthoDB" id="9974981at2759"/>
<sequence length="303" mass="32757">MSGIRKVVLAGASGNLGPAILDQLVKAGFEVTVLTRQSSTHEFPSPVTVKPVDYESLESLTSALTGQDAVVSTLGSNVLDKQLLLVEAAAKAHIKRFIPSEFGSNTPRENTGALPVFQSKVAVQNALKKHFSSGMSYTLVVNGPFFDWGIMVGFIMSAKGKKITLYDGGDRTFSTTTLPDIGKAVVGVLEHPEETRNRAVYVQSYATTLKNLAVIGKKVLGSDGWTENVASVDDIVAGAWEELKKPQPNPVKFAIQFIIASIWGEGYGSHFEAYHKLDNDLLGIKQMTERELEELIKSLAGMD</sequence>
<feature type="domain" description="NmrA-like" evidence="3">
    <location>
        <begin position="6"/>
        <end position="222"/>
    </location>
</feature>
<dbReference type="Gene3D" id="3.40.50.720">
    <property type="entry name" value="NAD(P)-binding Rossmann-like Domain"/>
    <property type="match status" value="1"/>
</dbReference>
<organism evidence="4 5">
    <name type="scientific">Sclerotinia trifoliorum</name>
    <dbReference type="NCBI Taxonomy" id="28548"/>
    <lineage>
        <taxon>Eukaryota</taxon>
        <taxon>Fungi</taxon>
        <taxon>Dikarya</taxon>
        <taxon>Ascomycota</taxon>
        <taxon>Pezizomycotina</taxon>
        <taxon>Leotiomycetes</taxon>
        <taxon>Helotiales</taxon>
        <taxon>Sclerotiniaceae</taxon>
        <taxon>Sclerotinia</taxon>
    </lineage>
</organism>
<dbReference type="PANTHER" id="PTHR47706:SF1">
    <property type="entry name" value="CIPA-LIKE, PUTATIVE (AFU_ORTHOLOGUE AFUA_1G12460)-RELATED"/>
    <property type="match status" value="1"/>
</dbReference>
<dbReference type="SUPFAM" id="SSF51735">
    <property type="entry name" value="NAD(P)-binding Rossmann-fold domains"/>
    <property type="match status" value="1"/>
</dbReference>
<evidence type="ECO:0000313" key="5">
    <source>
        <dbReference type="Proteomes" id="UP000624404"/>
    </source>
</evidence>
<dbReference type="Gene3D" id="3.90.25.10">
    <property type="entry name" value="UDP-galactose 4-epimerase, domain 1"/>
    <property type="match status" value="1"/>
</dbReference>
<keyword evidence="5" id="KW-1185">Reference proteome</keyword>
<dbReference type="InterPro" id="IPR045312">
    <property type="entry name" value="PCBER-like"/>
</dbReference>
<dbReference type="InterPro" id="IPR036291">
    <property type="entry name" value="NAD(P)-bd_dom_sf"/>
</dbReference>
<dbReference type="InterPro" id="IPR051609">
    <property type="entry name" value="NmrA/Isoflavone_reductase-like"/>
</dbReference>
<evidence type="ECO:0000256" key="1">
    <source>
        <dbReference type="ARBA" id="ARBA00022857"/>
    </source>
</evidence>
<name>A0A8H2VLW2_9HELO</name>
<dbReference type="Pfam" id="PF05368">
    <property type="entry name" value="NmrA"/>
    <property type="match status" value="1"/>
</dbReference>
<dbReference type="CDD" id="cd05259">
    <property type="entry name" value="PCBER_SDR_a"/>
    <property type="match status" value="1"/>
</dbReference>